<evidence type="ECO:0000256" key="5">
    <source>
        <dbReference type="ARBA" id="ARBA00022490"/>
    </source>
</evidence>
<dbReference type="FunFam" id="3.30.1330.20:FF:000003">
    <property type="entry name" value="Tubulin gamma chain"/>
    <property type="match status" value="1"/>
</dbReference>
<dbReference type="SUPFAM" id="SSF52490">
    <property type="entry name" value="Tubulin nucleotide-binding domain-like"/>
    <property type="match status" value="1"/>
</dbReference>
<dbReference type="InterPro" id="IPR018316">
    <property type="entry name" value="Tubulin/FtsZ_2-layer-sand-dom"/>
</dbReference>
<evidence type="ECO:0000256" key="4">
    <source>
        <dbReference type="ARBA" id="ARBA00018848"/>
    </source>
</evidence>
<organism evidence="12 13">
    <name type="scientific">Rozella allomycis (strain CSF55)</name>
    <dbReference type="NCBI Taxonomy" id="988480"/>
    <lineage>
        <taxon>Eukaryota</taxon>
        <taxon>Fungi</taxon>
        <taxon>Fungi incertae sedis</taxon>
        <taxon>Cryptomycota</taxon>
        <taxon>Cryptomycota incertae sedis</taxon>
        <taxon>Rozella</taxon>
    </lineage>
</organism>
<dbReference type="PROSITE" id="PS00228">
    <property type="entry name" value="TUBULIN_B_AUTOREG"/>
    <property type="match status" value="1"/>
</dbReference>
<dbReference type="InterPro" id="IPR011993">
    <property type="entry name" value="PH-like_dom_sf"/>
</dbReference>
<dbReference type="GO" id="GO:0005816">
    <property type="term" value="C:spindle pole body"/>
    <property type="evidence" value="ECO:0007669"/>
    <property type="project" value="UniProtKB-SubCell"/>
</dbReference>
<dbReference type="InterPro" id="IPR001849">
    <property type="entry name" value="PH_domain"/>
</dbReference>
<evidence type="ECO:0000256" key="8">
    <source>
        <dbReference type="ARBA" id="ARBA00023134"/>
    </source>
</evidence>
<dbReference type="InterPro" id="IPR002454">
    <property type="entry name" value="Gamma_tubulin"/>
</dbReference>
<evidence type="ECO:0000313" key="12">
    <source>
        <dbReference type="EMBL" id="RKP19841.1"/>
    </source>
</evidence>
<dbReference type="CDD" id="cd02188">
    <property type="entry name" value="gamma_tubulin"/>
    <property type="match status" value="1"/>
</dbReference>
<evidence type="ECO:0000313" key="13">
    <source>
        <dbReference type="Proteomes" id="UP000281549"/>
    </source>
</evidence>
<keyword evidence="9" id="KW-0206">Cytoskeleton</keyword>
<evidence type="ECO:0000256" key="3">
    <source>
        <dbReference type="ARBA" id="ARBA00011747"/>
    </source>
</evidence>
<dbReference type="GO" id="GO:0031122">
    <property type="term" value="P:cytoplasmic microtubule organization"/>
    <property type="evidence" value="ECO:0007669"/>
    <property type="project" value="InterPro"/>
</dbReference>
<dbReference type="GO" id="GO:0007020">
    <property type="term" value="P:microtubule nucleation"/>
    <property type="evidence" value="ECO:0007669"/>
    <property type="project" value="InterPro"/>
</dbReference>
<sequence>MREIITILAGQCGNQIGHEFFKRLTAEHGISPTGTLEDFATEDFDRKDVFFYQADDNHYVPRAVLVDLEPRVVNSIMTSAYSNLYNPENIYVAQNGGGAGNNWAHGYSQAESVHEDIIDMIDREADGSDSLEGFTLCHSIAGGTGSGLGSFLLEKLNDRYPKKLIKTYSVFPNSVETSDVVVQPYNSILSLKRLTLNADCVVVLDNAALNRIATDRLHLTNPSLEQVNQLVSTVMAASTTTLRYPGYMNNDLVGIIASLVPTPRCHFLMTGYTPFSAETVDQAKVVRKTTVLDVMRRLLQPKNRMVSVAPSKRSCYISVLNIIQGEADPTDVHKSLLRIRERRLANFIPWGPASIQVVLSKKSPYVQTPHRVSGLMLANHTSIGSLFKRVCDQYDKLRKRNAFLENYRKQSQFADSLDEFDDSRQTVQQLLDEYDACESPDYLNLSSYALSEKDNIHSGYLNKRGDINTNYKRRYFVFKSTGFLFYFKNPKEAPIGFIYLYDCLITPSPSSLCAFIISFADKSRTYYLAAQDEKELEVWLKHLSKLCNCKTKESGNENKKKEILQNNQLLQFNLFLNPIPKSPIFIVVYDQINNTSHEVFKTESLIPVSQPCKFITLFPTVYIQHSRRIKVKLFEMEDADNDVITVLAFADFVYGFVEPSRFEMAPMEQMKIYLDVIPFQKECTYLYSEARYFHVRNSLLCQRLTPVPMEVPKLFLKYLIRHYESYMSNFDENHRLHTFYLRILTYYRLIYEKIKNVNEFRKSVYKKDEELQWFPINAQKQVLMNENEEIIFSSLTTGAFACHGMGFENGGLKKFTMGNSVHKPGDVQIVFSIKESVKILNDHYNKILNALNQIDECLTEMRYFYHLELGQILSGSIHEFISISKKILQYRDSDKNLLELKMNKIINEFLPCINECLIQICDEPIDDNSDTFDKKIKESFKKPEKVLFSNFQNAKVALKNDLAEILNVFTFEANHAISSIIREPPKLYSLLKTFPMLKSLVARYPFTKQDYEYIPTFLNVLRKHKVLSQLITLVVCSFQTELQKYESLNKSSDWFTKVTNYGFLMSFDGLLSTYGDELGMLEDVTGAINNLKQSYAIKVGLFEKIDFQSFENYTIIVIPNEKFVSYTPIKIIPVFMNQGVNETQTLSASLGTNVYQKMINEEALVLLESYCLRLGSTSNSYAKQLLSQFKCQLNSNNQKNMDLFLLFNEIIQNLNGARITFCKSGKDRTAMATTLHQAIFLSDFNSFYSANELISILNSTNQEFAQLLTTLRDSSSLRMLNVFNNIGRYKYAFSRFQRLSLPKILRPPSRRALYASKLQT</sequence>
<dbReference type="InterPro" id="IPR023123">
    <property type="entry name" value="Tubulin_C"/>
</dbReference>
<dbReference type="Gene3D" id="2.30.29.30">
    <property type="entry name" value="Pleckstrin-homology domain (PH domain)/Phosphotyrosine-binding domain (PTB)"/>
    <property type="match status" value="1"/>
</dbReference>
<dbReference type="PRINTS" id="PR01164">
    <property type="entry name" value="GAMMATUBULIN"/>
</dbReference>
<keyword evidence="5" id="KW-0963">Cytoplasm</keyword>
<dbReference type="InterPro" id="IPR008280">
    <property type="entry name" value="Tub_FtsZ_C"/>
</dbReference>
<comment type="subcellular location">
    <subcellularLocation>
        <location evidence="1">Cytoplasm</location>
        <location evidence="1">Cytoskeleton</location>
        <location evidence="1">Microtubule organizing center</location>
        <location evidence="1">Spindle pole body</location>
    </subcellularLocation>
</comment>
<name>A0A4P9YLP2_ROZAC</name>
<accession>A0A4P9YLP2</accession>
<dbReference type="SMART" id="SM00233">
    <property type="entry name" value="PH"/>
    <property type="match status" value="1"/>
</dbReference>
<evidence type="ECO:0000256" key="2">
    <source>
        <dbReference type="ARBA" id="ARBA00009636"/>
    </source>
</evidence>
<dbReference type="GO" id="GO:0000930">
    <property type="term" value="C:gamma-tubulin complex"/>
    <property type="evidence" value="ECO:0007669"/>
    <property type="project" value="InterPro"/>
</dbReference>
<protein>
    <recommendedName>
        <fullName evidence="4">Tubulin gamma chain</fullName>
    </recommendedName>
    <alternativeName>
        <fullName evidence="10">Gamma-tubulin</fullName>
    </alternativeName>
</protein>
<dbReference type="Proteomes" id="UP000281549">
    <property type="component" value="Unassembled WGS sequence"/>
</dbReference>
<dbReference type="Pfam" id="PF00169">
    <property type="entry name" value="PH"/>
    <property type="match status" value="1"/>
</dbReference>
<dbReference type="Gene3D" id="3.30.1330.20">
    <property type="entry name" value="Tubulin/FtsZ, C-terminal domain"/>
    <property type="match status" value="1"/>
</dbReference>
<dbReference type="InterPro" id="IPR003008">
    <property type="entry name" value="Tubulin_FtsZ_GTPase"/>
</dbReference>
<dbReference type="EMBL" id="ML005151">
    <property type="protein sequence ID" value="RKP19841.1"/>
    <property type="molecule type" value="Genomic_DNA"/>
</dbReference>
<comment type="similarity">
    <text evidence="2">Belongs to the tubulin family.</text>
</comment>
<dbReference type="SMART" id="SM00865">
    <property type="entry name" value="Tubulin_C"/>
    <property type="match status" value="1"/>
</dbReference>
<reference evidence="13" key="1">
    <citation type="journal article" date="2018" name="Nat. Microbiol.">
        <title>Leveraging single-cell genomics to expand the fungal tree of life.</title>
        <authorList>
            <person name="Ahrendt S.R."/>
            <person name="Quandt C.A."/>
            <person name="Ciobanu D."/>
            <person name="Clum A."/>
            <person name="Salamov A."/>
            <person name="Andreopoulos B."/>
            <person name="Cheng J.F."/>
            <person name="Woyke T."/>
            <person name="Pelin A."/>
            <person name="Henrissat B."/>
            <person name="Reynolds N.K."/>
            <person name="Benny G.L."/>
            <person name="Smith M.E."/>
            <person name="James T.Y."/>
            <person name="Grigoriev I.V."/>
        </authorList>
    </citation>
    <scope>NUCLEOTIDE SEQUENCE [LARGE SCALE GENOMIC DNA]</scope>
    <source>
        <strain evidence="13">CSF55</strain>
    </source>
</reference>
<proteinExistence type="inferred from homology"/>
<keyword evidence="7" id="KW-0547">Nucleotide-binding</keyword>
<dbReference type="Pfam" id="PF03953">
    <property type="entry name" value="Tubulin_C"/>
    <property type="match status" value="1"/>
</dbReference>
<dbReference type="GO" id="GO:0005874">
    <property type="term" value="C:microtubule"/>
    <property type="evidence" value="ECO:0007669"/>
    <property type="project" value="UniProtKB-KW"/>
</dbReference>
<keyword evidence="6" id="KW-0493">Microtubule</keyword>
<dbReference type="Pfam" id="PF00091">
    <property type="entry name" value="Tubulin"/>
    <property type="match status" value="1"/>
</dbReference>
<dbReference type="PANTHER" id="PTHR11588">
    <property type="entry name" value="TUBULIN"/>
    <property type="match status" value="1"/>
</dbReference>
<evidence type="ECO:0000256" key="7">
    <source>
        <dbReference type="ARBA" id="ARBA00022741"/>
    </source>
</evidence>
<dbReference type="FunFam" id="1.10.287.600:FF:000004">
    <property type="entry name" value="Tubulin gamma chain"/>
    <property type="match status" value="1"/>
</dbReference>
<evidence type="ECO:0000256" key="1">
    <source>
        <dbReference type="ARBA" id="ARBA00004317"/>
    </source>
</evidence>
<dbReference type="InterPro" id="IPR017975">
    <property type="entry name" value="Tubulin_CS"/>
</dbReference>
<dbReference type="PROSITE" id="PS50003">
    <property type="entry name" value="PH_DOMAIN"/>
    <property type="match status" value="1"/>
</dbReference>
<dbReference type="SUPFAM" id="SSF50729">
    <property type="entry name" value="PH domain-like"/>
    <property type="match status" value="1"/>
</dbReference>
<dbReference type="Gene3D" id="1.10.287.600">
    <property type="entry name" value="Helix hairpin bin"/>
    <property type="match status" value="1"/>
</dbReference>
<evidence type="ECO:0000256" key="10">
    <source>
        <dbReference type="ARBA" id="ARBA00033229"/>
    </source>
</evidence>
<dbReference type="FunFam" id="3.40.50.1440:FF:000010">
    <property type="entry name" value="Tubulin gamma chain"/>
    <property type="match status" value="1"/>
</dbReference>
<dbReference type="SUPFAM" id="SSF55307">
    <property type="entry name" value="Tubulin C-terminal domain-like"/>
    <property type="match status" value="1"/>
</dbReference>
<gene>
    <name evidence="12" type="ORF">ROZALSC1DRAFT_21932</name>
</gene>
<dbReference type="InterPro" id="IPR036525">
    <property type="entry name" value="Tubulin/FtsZ_GTPase_sf"/>
</dbReference>
<dbReference type="InterPro" id="IPR000217">
    <property type="entry name" value="Tubulin"/>
</dbReference>
<evidence type="ECO:0000256" key="9">
    <source>
        <dbReference type="ARBA" id="ARBA00023212"/>
    </source>
</evidence>
<dbReference type="InterPro" id="IPR037103">
    <property type="entry name" value="Tubulin/FtsZ-like_C"/>
</dbReference>
<dbReference type="SMART" id="SM00864">
    <property type="entry name" value="Tubulin"/>
    <property type="match status" value="1"/>
</dbReference>
<dbReference type="PROSITE" id="PS00227">
    <property type="entry name" value="TUBULIN"/>
    <property type="match status" value="1"/>
</dbReference>
<dbReference type="InterPro" id="IPR013838">
    <property type="entry name" value="Beta-tubulin_BS"/>
</dbReference>
<evidence type="ECO:0000259" key="11">
    <source>
        <dbReference type="PROSITE" id="PS50003"/>
    </source>
</evidence>
<keyword evidence="8" id="KW-0342">GTP-binding</keyword>
<feature type="domain" description="PH" evidence="11">
    <location>
        <begin position="454"/>
        <end position="548"/>
    </location>
</feature>
<evidence type="ECO:0000256" key="6">
    <source>
        <dbReference type="ARBA" id="ARBA00022701"/>
    </source>
</evidence>
<dbReference type="Gene3D" id="3.40.50.1440">
    <property type="entry name" value="Tubulin/FtsZ, GTPase domain"/>
    <property type="match status" value="1"/>
</dbReference>
<dbReference type="GO" id="GO:0005525">
    <property type="term" value="F:GTP binding"/>
    <property type="evidence" value="ECO:0007669"/>
    <property type="project" value="UniProtKB-KW"/>
</dbReference>
<dbReference type="PRINTS" id="PR01161">
    <property type="entry name" value="TUBULIN"/>
</dbReference>
<comment type="subunit">
    <text evidence="3">Dimer of alpha and beta chains. A typical microtubule is a hollow water-filled tube with an outer diameter of 25 nm and an inner diameter of 15 nM. Alpha-beta heterodimers associate head-to-tail to form protofilaments running lengthwise along the microtubule wall with the beta-tubulin subunit facing the microtubule plus end conferring a structural polarity. Microtubules usually have 13 protofilaments but different protofilament numbers can be found in some organisms and specialized cells.</text>
</comment>